<dbReference type="STRING" id="1210063.GCA_001612665_04718"/>
<keyword evidence="2" id="KW-1185">Reference proteome</keyword>
<organism evidence="1 2">
    <name type="scientific">Nocardia alba</name>
    <dbReference type="NCBI Taxonomy" id="225051"/>
    <lineage>
        <taxon>Bacteria</taxon>
        <taxon>Bacillati</taxon>
        <taxon>Actinomycetota</taxon>
        <taxon>Actinomycetes</taxon>
        <taxon>Mycobacteriales</taxon>
        <taxon>Nocardiaceae</taxon>
        <taxon>Nocardia</taxon>
    </lineage>
</organism>
<accession>A0A4R1G2T3</accession>
<dbReference type="EMBL" id="SMFR01000001">
    <property type="protein sequence ID" value="TCK00550.1"/>
    <property type="molecule type" value="Genomic_DNA"/>
</dbReference>
<name>A0A4R1G2T3_9NOCA</name>
<reference evidence="1 2" key="1">
    <citation type="submission" date="2019-03" db="EMBL/GenBank/DDBJ databases">
        <title>Genomic Encyclopedia of Type Strains, Phase IV (KMG-IV): sequencing the most valuable type-strain genomes for metagenomic binning, comparative biology and taxonomic classification.</title>
        <authorList>
            <person name="Goeker M."/>
        </authorList>
    </citation>
    <scope>NUCLEOTIDE SEQUENCE [LARGE SCALE GENOMIC DNA]</scope>
    <source>
        <strain evidence="1 2">DSM 44684</strain>
    </source>
</reference>
<dbReference type="Proteomes" id="UP000294856">
    <property type="component" value="Unassembled WGS sequence"/>
</dbReference>
<dbReference type="RefSeq" id="WP_067455194.1">
    <property type="nucleotide sequence ID" value="NZ_SMFR01000001.1"/>
</dbReference>
<proteinExistence type="predicted"/>
<dbReference type="AlphaFoldDB" id="A0A4R1G2T3"/>
<gene>
    <name evidence="1" type="ORF">DFR71_1553</name>
</gene>
<comment type="caution">
    <text evidence="1">The sequence shown here is derived from an EMBL/GenBank/DDBJ whole genome shotgun (WGS) entry which is preliminary data.</text>
</comment>
<dbReference type="OrthoDB" id="4556817at2"/>
<evidence type="ECO:0000313" key="2">
    <source>
        <dbReference type="Proteomes" id="UP000294856"/>
    </source>
</evidence>
<sequence length="129" mass="12878">MIYSAILPAQAAGGADVIGVAGVYRSAFYSGDTVTDVTLVAPAGFVTVTGAATNNATFTVRHLRAGVVQQSFASLTLTAGTNLAAEMPLTVPITVAPVLQADDVIDVQVRQNGAGLAVGAGVIAAVYVS</sequence>
<protein>
    <submittedName>
        <fullName evidence="1">Uncharacterized protein</fullName>
    </submittedName>
</protein>
<evidence type="ECO:0000313" key="1">
    <source>
        <dbReference type="EMBL" id="TCK00550.1"/>
    </source>
</evidence>